<comment type="caution">
    <text evidence="2">The sequence shown here is derived from an EMBL/GenBank/DDBJ whole genome shotgun (WGS) entry which is preliminary data.</text>
</comment>
<proteinExistence type="predicted"/>
<name>A0AAV6NAG0_9ROSI</name>
<keyword evidence="1" id="KW-1133">Transmembrane helix</keyword>
<evidence type="ECO:0000313" key="2">
    <source>
        <dbReference type="EMBL" id="KAG6593742.1"/>
    </source>
</evidence>
<sequence>MRISVREKAASFAVKSPLVGSHGDWVWGIGAIIGSVFDYLVEMVLFFLFFTDSGCSAFCGALKNLLFLATDHKDT</sequence>
<keyword evidence="1" id="KW-0812">Transmembrane</keyword>
<keyword evidence="1" id="KW-0472">Membrane</keyword>
<evidence type="ECO:0000313" key="3">
    <source>
        <dbReference type="Proteomes" id="UP000685013"/>
    </source>
</evidence>
<dbReference type="Proteomes" id="UP000685013">
    <property type="component" value="Chromosome 8"/>
</dbReference>
<keyword evidence="3" id="KW-1185">Reference proteome</keyword>
<evidence type="ECO:0000256" key="1">
    <source>
        <dbReference type="SAM" id="Phobius"/>
    </source>
</evidence>
<organism evidence="2 3">
    <name type="scientific">Cucurbita argyrosperma subsp. sororia</name>
    <dbReference type="NCBI Taxonomy" id="37648"/>
    <lineage>
        <taxon>Eukaryota</taxon>
        <taxon>Viridiplantae</taxon>
        <taxon>Streptophyta</taxon>
        <taxon>Embryophyta</taxon>
        <taxon>Tracheophyta</taxon>
        <taxon>Spermatophyta</taxon>
        <taxon>Magnoliopsida</taxon>
        <taxon>eudicotyledons</taxon>
        <taxon>Gunneridae</taxon>
        <taxon>Pentapetalae</taxon>
        <taxon>rosids</taxon>
        <taxon>fabids</taxon>
        <taxon>Cucurbitales</taxon>
        <taxon>Cucurbitaceae</taxon>
        <taxon>Cucurbiteae</taxon>
        <taxon>Cucurbita</taxon>
    </lineage>
</organism>
<feature type="transmembrane region" description="Helical" evidence="1">
    <location>
        <begin position="25"/>
        <end position="50"/>
    </location>
</feature>
<dbReference type="AlphaFoldDB" id="A0AAV6NAG0"/>
<feature type="non-terminal residue" evidence="2">
    <location>
        <position position="1"/>
    </location>
</feature>
<protein>
    <submittedName>
        <fullName evidence="2">Uncharacterized protein</fullName>
    </submittedName>
</protein>
<reference evidence="2 3" key="1">
    <citation type="journal article" date="2021" name="Hortic Res">
        <title>The domestication of Cucurbita argyrosperma as revealed by the genome of its wild relative.</title>
        <authorList>
            <person name="Barrera-Redondo J."/>
            <person name="Sanchez-de la Vega G."/>
            <person name="Aguirre-Liguori J.A."/>
            <person name="Castellanos-Morales G."/>
            <person name="Gutierrez-Guerrero Y.T."/>
            <person name="Aguirre-Dugua X."/>
            <person name="Aguirre-Planter E."/>
            <person name="Tenaillon M.I."/>
            <person name="Lira-Saade R."/>
            <person name="Eguiarte L.E."/>
        </authorList>
    </citation>
    <scope>NUCLEOTIDE SEQUENCE [LARGE SCALE GENOMIC DNA]</scope>
    <source>
        <strain evidence="2">JBR-2021</strain>
    </source>
</reference>
<gene>
    <name evidence="2" type="ORF">SDJN03_13218</name>
</gene>
<accession>A0AAV6NAG0</accession>
<dbReference type="EMBL" id="JAGKQH010000008">
    <property type="protein sequence ID" value="KAG6593742.1"/>
    <property type="molecule type" value="Genomic_DNA"/>
</dbReference>